<comment type="caution">
    <text evidence="1">The sequence shown here is derived from an EMBL/GenBank/DDBJ whole genome shotgun (WGS) entry which is preliminary data.</text>
</comment>
<accession>A0AA37HFB1</accession>
<evidence type="ECO:0000313" key="1">
    <source>
        <dbReference type="EMBL" id="GJD64723.1"/>
    </source>
</evidence>
<organism evidence="1 2">
    <name type="scientific">Methylobacterium frigidaeris</name>
    <dbReference type="NCBI Taxonomy" id="2038277"/>
    <lineage>
        <taxon>Bacteria</taxon>
        <taxon>Pseudomonadati</taxon>
        <taxon>Pseudomonadota</taxon>
        <taxon>Alphaproteobacteria</taxon>
        <taxon>Hyphomicrobiales</taxon>
        <taxon>Methylobacteriaceae</taxon>
        <taxon>Methylobacterium</taxon>
    </lineage>
</organism>
<reference evidence="1" key="2">
    <citation type="submission" date="2021-08" db="EMBL/GenBank/DDBJ databases">
        <authorList>
            <person name="Tani A."/>
            <person name="Ola A."/>
            <person name="Ogura Y."/>
            <person name="Katsura K."/>
            <person name="Hayashi T."/>
        </authorList>
    </citation>
    <scope>NUCLEOTIDE SEQUENCE</scope>
    <source>
        <strain evidence="1">JCM 32048</strain>
    </source>
</reference>
<dbReference type="EMBL" id="BPQJ01000028">
    <property type="protein sequence ID" value="GJD64723.1"/>
    <property type="molecule type" value="Genomic_DNA"/>
</dbReference>
<dbReference type="AlphaFoldDB" id="A0AA37HFB1"/>
<protein>
    <submittedName>
        <fullName evidence="1">Uncharacterized protein</fullName>
    </submittedName>
</protein>
<keyword evidence="2" id="KW-1185">Reference proteome</keyword>
<reference evidence="1" key="1">
    <citation type="journal article" date="2016" name="Front. Microbiol.">
        <title>Genome Sequence of the Piezophilic, Mesophilic Sulfate-Reducing Bacterium Desulfovibrio indicus J2T.</title>
        <authorList>
            <person name="Cao J."/>
            <person name="Maignien L."/>
            <person name="Shao Z."/>
            <person name="Alain K."/>
            <person name="Jebbar M."/>
        </authorList>
    </citation>
    <scope>NUCLEOTIDE SEQUENCE</scope>
    <source>
        <strain evidence="1">JCM 32048</strain>
    </source>
</reference>
<sequence length="62" mass="6330">MAFEVATVRARERVGHAVLAQLGEVGVGHRLRQHGAALAAFLSPEAGFITGAALTADGGYLA</sequence>
<name>A0AA37HFB1_9HYPH</name>
<gene>
    <name evidence="1" type="ORF">MPEAHAMD_4908</name>
</gene>
<dbReference type="Proteomes" id="UP001055286">
    <property type="component" value="Unassembled WGS sequence"/>
</dbReference>
<evidence type="ECO:0000313" key="2">
    <source>
        <dbReference type="Proteomes" id="UP001055286"/>
    </source>
</evidence>
<proteinExistence type="predicted"/>